<evidence type="ECO:0000259" key="3">
    <source>
        <dbReference type="PROSITE" id="PS50977"/>
    </source>
</evidence>
<dbReference type="PRINTS" id="PR00455">
    <property type="entry name" value="HTHTETR"/>
</dbReference>
<organism evidence="4 5">
    <name type="scientific">Paenibacillus thalictri</name>
    <dbReference type="NCBI Taxonomy" id="2527873"/>
    <lineage>
        <taxon>Bacteria</taxon>
        <taxon>Bacillati</taxon>
        <taxon>Bacillota</taxon>
        <taxon>Bacilli</taxon>
        <taxon>Bacillales</taxon>
        <taxon>Paenibacillaceae</taxon>
        <taxon>Paenibacillus</taxon>
    </lineage>
</organism>
<dbReference type="PANTHER" id="PTHR30055">
    <property type="entry name" value="HTH-TYPE TRANSCRIPTIONAL REGULATOR RUTR"/>
    <property type="match status" value="1"/>
</dbReference>
<proteinExistence type="predicted"/>
<reference evidence="4 5" key="1">
    <citation type="submission" date="2019-02" db="EMBL/GenBank/DDBJ databases">
        <title>Paenibacillus sp. nov., isolated from surface-sterilized tissue of Thalictrum simplex L.</title>
        <authorList>
            <person name="Tuo L."/>
        </authorList>
    </citation>
    <scope>NUCLEOTIDE SEQUENCE [LARGE SCALE GENOMIC DNA]</scope>
    <source>
        <strain evidence="4 5">N2SHLJ1</strain>
    </source>
</reference>
<dbReference type="Gene3D" id="1.10.357.10">
    <property type="entry name" value="Tetracycline Repressor, domain 2"/>
    <property type="match status" value="1"/>
</dbReference>
<dbReference type="InterPro" id="IPR036271">
    <property type="entry name" value="Tet_transcr_reg_TetR-rel_C_sf"/>
</dbReference>
<comment type="caution">
    <text evidence="4">The sequence shown here is derived from an EMBL/GenBank/DDBJ whole genome shotgun (WGS) entry which is preliminary data.</text>
</comment>
<dbReference type="GO" id="GO:0003700">
    <property type="term" value="F:DNA-binding transcription factor activity"/>
    <property type="evidence" value="ECO:0007669"/>
    <property type="project" value="TreeGrafter"/>
</dbReference>
<name>A0A4Q9DI57_9BACL</name>
<dbReference type="Pfam" id="PF00440">
    <property type="entry name" value="TetR_N"/>
    <property type="match status" value="1"/>
</dbReference>
<feature type="domain" description="HTH tetR-type" evidence="3">
    <location>
        <begin position="6"/>
        <end position="66"/>
    </location>
</feature>
<dbReference type="AlphaFoldDB" id="A0A4Q9DI57"/>
<dbReference type="PROSITE" id="PS50977">
    <property type="entry name" value="HTH_TETR_2"/>
    <property type="match status" value="1"/>
</dbReference>
<keyword evidence="5" id="KW-1185">Reference proteome</keyword>
<dbReference type="InterPro" id="IPR009057">
    <property type="entry name" value="Homeodomain-like_sf"/>
</dbReference>
<dbReference type="SUPFAM" id="SSF46689">
    <property type="entry name" value="Homeodomain-like"/>
    <property type="match status" value="1"/>
</dbReference>
<dbReference type="EMBL" id="SIRE01000027">
    <property type="protein sequence ID" value="TBL71258.1"/>
    <property type="molecule type" value="Genomic_DNA"/>
</dbReference>
<dbReference type="RefSeq" id="WP_131017419.1">
    <property type="nucleotide sequence ID" value="NZ_SIRE01000027.1"/>
</dbReference>
<keyword evidence="1 2" id="KW-0238">DNA-binding</keyword>
<evidence type="ECO:0000256" key="2">
    <source>
        <dbReference type="PROSITE-ProRule" id="PRU00335"/>
    </source>
</evidence>
<dbReference type="InterPro" id="IPR050109">
    <property type="entry name" value="HTH-type_TetR-like_transc_reg"/>
</dbReference>
<protein>
    <submittedName>
        <fullName evidence="4">TetR/AcrR family transcriptional regulator</fullName>
    </submittedName>
</protein>
<dbReference type="PANTHER" id="PTHR30055:SF207">
    <property type="entry name" value="HTH-TYPE TRANSCRIPTIONAL REPRESSOR FATR"/>
    <property type="match status" value="1"/>
</dbReference>
<dbReference type="Proteomes" id="UP000293142">
    <property type="component" value="Unassembled WGS sequence"/>
</dbReference>
<dbReference type="OrthoDB" id="6430772at2"/>
<evidence type="ECO:0000256" key="1">
    <source>
        <dbReference type="ARBA" id="ARBA00023125"/>
    </source>
</evidence>
<feature type="DNA-binding region" description="H-T-H motif" evidence="2">
    <location>
        <begin position="29"/>
        <end position="48"/>
    </location>
</feature>
<dbReference type="InterPro" id="IPR001647">
    <property type="entry name" value="HTH_TetR"/>
</dbReference>
<dbReference type="GO" id="GO:0000976">
    <property type="term" value="F:transcription cis-regulatory region binding"/>
    <property type="evidence" value="ECO:0007669"/>
    <property type="project" value="TreeGrafter"/>
</dbReference>
<evidence type="ECO:0000313" key="5">
    <source>
        <dbReference type="Proteomes" id="UP000293142"/>
    </source>
</evidence>
<dbReference type="Pfam" id="PF22604">
    <property type="entry name" value="TetR_HI_0893_C"/>
    <property type="match status" value="1"/>
</dbReference>
<accession>A0A4Q9DI57</accession>
<dbReference type="SUPFAM" id="SSF48498">
    <property type="entry name" value="Tetracyclin repressor-like, C-terminal domain"/>
    <property type="match status" value="1"/>
</dbReference>
<evidence type="ECO:0000313" key="4">
    <source>
        <dbReference type="EMBL" id="TBL71258.1"/>
    </source>
</evidence>
<dbReference type="InterPro" id="IPR054422">
    <property type="entry name" value="TetR-like_HI_0893_C"/>
</dbReference>
<sequence>MRQKDENKNEAIFRATIQLLNEIGFSEISMSKIAKRAQVSSSTIYVYFENKEDMLGKLYLSVKEKLSKAIFRGVNGDQPVQAEFEAIIRNYVEFALANKEECLFLEQFTNSPLIGKLCLEQSSAMFGPLIGLLERGQREGLIKPVNPVLLLSYSFLPFVQLVKEHYNGTFELNSDHLQEMIKMSWDAARV</sequence>
<gene>
    <name evidence="4" type="ORF">EYB31_31200</name>
</gene>